<feature type="transmembrane region" description="Helical" evidence="1">
    <location>
        <begin position="100"/>
        <end position="117"/>
    </location>
</feature>
<keyword evidence="1" id="KW-0812">Transmembrane</keyword>
<name>A0A6C0JUL5_9ZZZZ</name>
<accession>A0A6C0JUL5</accession>
<sequence>MRHCITHNIKNALSLLLLSYIMNNIFIIILFAILVILSSGLYSYANFRVNKINGKINIISQKFLIILALSIGFGSIEYFFKIPAFILIKELLSPIQIQMIWLFVTSISVIIFQKLYLKQTIQPHSYITFTLIFAILIIEMYMRIK</sequence>
<proteinExistence type="predicted"/>
<evidence type="ECO:0000256" key="1">
    <source>
        <dbReference type="SAM" id="Phobius"/>
    </source>
</evidence>
<dbReference type="EMBL" id="MN740706">
    <property type="protein sequence ID" value="QHU09239.1"/>
    <property type="molecule type" value="Genomic_DNA"/>
</dbReference>
<keyword evidence="1" id="KW-0472">Membrane</keyword>
<reference evidence="2" key="1">
    <citation type="journal article" date="2020" name="Nature">
        <title>Giant virus diversity and host interactions through global metagenomics.</title>
        <authorList>
            <person name="Schulz F."/>
            <person name="Roux S."/>
            <person name="Paez-Espino D."/>
            <person name="Jungbluth S."/>
            <person name="Walsh D.A."/>
            <person name="Denef V.J."/>
            <person name="McMahon K.D."/>
            <person name="Konstantinidis K.T."/>
            <person name="Eloe-Fadrosh E.A."/>
            <person name="Kyrpides N.C."/>
            <person name="Woyke T."/>
        </authorList>
    </citation>
    <scope>NUCLEOTIDE SEQUENCE</scope>
    <source>
        <strain evidence="2">GVMAG-S-1074260-58</strain>
    </source>
</reference>
<dbReference type="AlphaFoldDB" id="A0A6C0JUL5"/>
<feature type="transmembrane region" description="Helical" evidence="1">
    <location>
        <begin position="12"/>
        <end position="43"/>
    </location>
</feature>
<keyword evidence="1" id="KW-1133">Transmembrane helix</keyword>
<protein>
    <submittedName>
        <fullName evidence="2">Uncharacterized protein</fullName>
    </submittedName>
</protein>
<feature type="transmembrane region" description="Helical" evidence="1">
    <location>
        <begin position="63"/>
        <end position="88"/>
    </location>
</feature>
<feature type="transmembrane region" description="Helical" evidence="1">
    <location>
        <begin position="123"/>
        <end position="142"/>
    </location>
</feature>
<evidence type="ECO:0000313" key="2">
    <source>
        <dbReference type="EMBL" id="QHU09239.1"/>
    </source>
</evidence>
<organism evidence="2">
    <name type="scientific">viral metagenome</name>
    <dbReference type="NCBI Taxonomy" id="1070528"/>
    <lineage>
        <taxon>unclassified sequences</taxon>
        <taxon>metagenomes</taxon>
        <taxon>organismal metagenomes</taxon>
    </lineage>
</organism>